<dbReference type="EMBL" id="MN738797">
    <property type="protein sequence ID" value="QHT37492.1"/>
    <property type="molecule type" value="Genomic_DNA"/>
</dbReference>
<dbReference type="InterPro" id="IPR023214">
    <property type="entry name" value="HAD_sf"/>
</dbReference>
<organism evidence="1">
    <name type="scientific">viral metagenome</name>
    <dbReference type="NCBI Taxonomy" id="1070528"/>
    <lineage>
        <taxon>unclassified sequences</taxon>
        <taxon>metagenomes</taxon>
        <taxon>organismal metagenomes</taxon>
    </lineage>
</organism>
<dbReference type="Gene3D" id="3.40.50.1000">
    <property type="entry name" value="HAD superfamily/HAD-like"/>
    <property type="match status" value="1"/>
</dbReference>
<dbReference type="SUPFAM" id="SSF53448">
    <property type="entry name" value="Nucleotide-diphospho-sugar transferases"/>
    <property type="match status" value="1"/>
</dbReference>
<protein>
    <recommendedName>
        <fullName evidence="2">MobA-like NTP transferase domain-containing protein</fullName>
    </recommendedName>
</protein>
<evidence type="ECO:0000313" key="1">
    <source>
        <dbReference type="EMBL" id="QHT37492.1"/>
    </source>
</evidence>
<reference evidence="1" key="1">
    <citation type="journal article" date="2020" name="Nature">
        <title>Giant virus diversity and host interactions through global metagenomics.</title>
        <authorList>
            <person name="Schulz F."/>
            <person name="Roux S."/>
            <person name="Paez-Espino D."/>
            <person name="Jungbluth S."/>
            <person name="Walsh D.A."/>
            <person name="Denef V.J."/>
            <person name="McMahon K.D."/>
            <person name="Konstantinidis K.T."/>
            <person name="Eloe-Fadrosh E.A."/>
            <person name="Kyrpides N.C."/>
            <person name="Woyke T."/>
        </authorList>
    </citation>
    <scope>NUCLEOTIDE SEQUENCE</scope>
    <source>
        <strain evidence="1">GVMAG-S-ERX555997-44</strain>
    </source>
</reference>
<dbReference type="SUPFAM" id="SSF56784">
    <property type="entry name" value="HAD-like"/>
    <property type="match status" value="1"/>
</dbReference>
<dbReference type="InterPro" id="IPR036412">
    <property type="entry name" value="HAD-like_sf"/>
</dbReference>
<dbReference type="AlphaFoldDB" id="A0A6C0F8F9"/>
<accession>A0A6C0F8F9</accession>
<sequence length="353" mass="41038">MNISLIIPCAGRSSRFKGKPKWLKTCPNGSLMIQECLKGLDLCNVGDIYICFLKEHIDKFCNGCDIKSLFSFTKKKIHILIINEYTQSQSETTYKMLQHFNINGPIFIKDCDNYFEHIITKGNYVCGLCINNNNPINEIHNKSFIEINSTNEIINICEKQIISNKVCVGGYSFLDANIFKQYFKKCINIANISKTELYISHIIHVLLLEKHIFLINKIEKYIDWGTQKEWENYLSGFKTLFIDIDGTLFYNSSEFFLPKWGETEPILKNINIIKKLYKTGKVQIFLTTARKDKYRDITVSQLKKYDIPYNNIIFNLLHCKRFLINDYSTTNPYPSAVSINLKRDSSLLNELLS</sequence>
<evidence type="ECO:0008006" key="2">
    <source>
        <dbReference type="Google" id="ProtNLM"/>
    </source>
</evidence>
<dbReference type="InterPro" id="IPR029044">
    <property type="entry name" value="Nucleotide-diphossugar_trans"/>
</dbReference>
<dbReference type="Gene3D" id="3.90.550.10">
    <property type="entry name" value="Spore Coat Polysaccharide Biosynthesis Protein SpsA, Chain A"/>
    <property type="match status" value="1"/>
</dbReference>
<proteinExistence type="predicted"/>
<name>A0A6C0F8F9_9ZZZZ</name>